<feature type="chain" id="PRO_5002118894" description="TNT domain-containing protein" evidence="1">
    <location>
        <begin position="19"/>
        <end position="225"/>
    </location>
</feature>
<dbReference type="InterPro" id="IPR025331">
    <property type="entry name" value="TNT"/>
</dbReference>
<evidence type="ECO:0000259" key="2">
    <source>
        <dbReference type="Pfam" id="PF14021"/>
    </source>
</evidence>
<dbReference type="InterPro" id="IPR053024">
    <property type="entry name" value="Fungal_surface_NADase"/>
</dbReference>
<evidence type="ECO:0000313" key="3">
    <source>
        <dbReference type="EMBL" id="CEO57785.1"/>
    </source>
</evidence>
<dbReference type="PANTHER" id="PTHR42059">
    <property type="entry name" value="TNT DOMAIN-CONTAINING PROTEIN"/>
    <property type="match status" value="1"/>
</dbReference>
<keyword evidence="1" id="KW-0732">Signal</keyword>
<sequence>MKLVGRLFLSFLLGLASSYPVDYTTPAPFCDCAGTKADPNATLPYICGDPRLGPADLPEIMPLVNTISNYDRFGGLSPGEFLAKWTDAEGNYVYPPQNGFQLDANGNAINGSMILEAGTFVDRFGSEYGTYISAASAPYSQRALPPSSLNTQPSAPDFPFGYHVYQVVKPLKVLGGPIAPWFGQPGLGAQFYTGGVGNVLALIEGGYLQRADTSSQIGDKQGCGQ</sequence>
<dbReference type="PANTHER" id="PTHR42059:SF1">
    <property type="entry name" value="TNT DOMAIN-CONTAINING PROTEIN"/>
    <property type="match status" value="1"/>
</dbReference>
<name>A0A0B7KS51_BIOOC</name>
<feature type="signal peptide" evidence="1">
    <location>
        <begin position="1"/>
        <end position="18"/>
    </location>
</feature>
<accession>A0A0B7KS51</accession>
<dbReference type="EMBL" id="CDPU01000146">
    <property type="protein sequence ID" value="CEO57785.1"/>
    <property type="molecule type" value="Genomic_DNA"/>
</dbReference>
<protein>
    <recommendedName>
        <fullName evidence="2">TNT domain-containing protein</fullName>
    </recommendedName>
</protein>
<dbReference type="GO" id="GO:0050135">
    <property type="term" value="F:NADP+ nucleosidase activity"/>
    <property type="evidence" value="ECO:0007669"/>
    <property type="project" value="InterPro"/>
</dbReference>
<dbReference type="Pfam" id="PF14021">
    <property type="entry name" value="TNT"/>
    <property type="match status" value="1"/>
</dbReference>
<feature type="domain" description="TNT" evidence="2">
    <location>
        <begin position="115"/>
        <end position="210"/>
    </location>
</feature>
<reference evidence="3" key="1">
    <citation type="submission" date="2015-01" db="EMBL/GenBank/DDBJ databases">
        <authorList>
            <person name="Durling Mikael"/>
        </authorList>
    </citation>
    <scope>NUCLEOTIDE SEQUENCE</scope>
</reference>
<evidence type="ECO:0000256" key="1">
    <source>
        <dbReference type="SAM" id="SignalP"/>
    </source>
</evidence>
<dbReference type="AlphaFoldDB" id="A0A0B7KS51"/>
<gene>
    <name evidence="3" type="ORF">BN869_000013843_1</name>
</gene>
<organism evidence="3">
    <name type="scientific">Bionectria ochroleuca</name>
    <name type="common">Gliocladium roseum</name>
    <dbReference type="NCBI Taxonomy" id="29856"/>
    <lineage>
        <taxon>Eukaryota</taxon>
        <taxon>Fungi</taxon>
        <taxon>Dikarya</taxon>
        <taxon>Ascomycota</taxon>
        <taxon>Pezizomycotina</taxon>
        <taxon>Sordariomycetes</taxon>
        <taxon>Hypocreomycetidae</taxon>
        <taxon>Hypocreales</taxon>
        <taxon>Bionectriaceae</taxon>
        <taxon>Clonostachys</taxon>
    </lineage>
</organism>
<proteinExistence type="predicted"/>